<organism evidence="2 3">
    <name type="scientific">Dryococelus australis</name>
    <dbReference type="NCBI Taxonomy" id="614101"/>
    <lineage>
        <taxon>Eukaryota</taxon>
        <taxon>Metazoa</taxon>
        <taxon>Ecdysozoa</taxon>
        <taxon>Arthropoda</taxon>
        <taxon>Hexapoda</taxon>
        <taxon>Insecta</taxon>
        <taxon>Pterygota</taxon>
        <taxon>Neoptera</taxon>
        <taxon>Polyneoptera</taxon>
        <taxon>Phasmatodea</taxon>
        <taxon>Verophasmatodea</taxon>
        <taxon>Anareolatae</taxon>
        <taxon>Phasmatidae</taxon>
        <taxon>Eurycanthinae</taxon>
        <taxon>Dryococelus</taxon>
    </lineage>
</organism>
<feature type="region of interest" description="Disordered" evidence="1">
    <location>
        <begin position="58"/>
        <end position="89"/>
    </location>
</feature>
<keyword evidence="3" id="KW-1185">Reference proteome</keyword>
<comment type="caution">
    <text evidence="2">The sequence shown here is derived from an EMBL/GenBank/DDBJ whole genome shotgun (WGS) entry which is preliminary data.</text>
</comment>
<dbReference type="Proteomes" id="UP001159363">
    <property type="component" value="Chromosome 1"/>
</dbReference>
<dbReference type="EMBL" id="JARBHB010000001">
    <property type="protein sequence ID" value="KAJ8898425.1"/>
    <property type="molecule type" value="Genomic_DNA"/>
</dbReference>
<proteinExistence type="predicted"/>
<sequence length="278" mass="30557">MVPQSVANCRGTSAYSRGRRRSHYNHLRVNLGEAVLAVKGDLPSQSTLTSTVPMTMGEDRKISSRGGRTVSPLPPIKANRVQSPAGSPDFRMWESCRTMPLVSGSSRGSPASPALSFGRCSIPTSITVIGSQDLAVKRRPNLFTSLGETPAERRDDSGRVRVRCRRTRGCGTLRVERYIACGRSEHSRTFWTGGMWTELRWDCRDSSLHTIPTLPSYHSPECDPRLIAIINVFSTKVRWCQLPSCIHIGGGLPVTPPPHIPTTHPYPALFALRTGLTP</sequence>
<evidence type="ECO:0000313" key="3">
    <source>
        <dbReference type="Proteomes" id="UP001159363"/>
    </source>
</evidence>
<gene>
    <name evidence="2" type="ORF">PR048_003785</name>
</gene>
<evidence type="ECO:0000313" key="2">
    <source>
        <dbReference type="EMBL" id="KAJ8898425.1"/>
    </source>
</evidence>
<accession>A0ABQ9IP47</accession>
<evidence type="ECO:0000256" key="1">
    <source>
        <dbReference type="SAM" id="MobiDB-lite"/>
    </source>
</evidence>
<reference evidence="2 3" key="1">
    <citation type="submission" date="2023-02" db="EMBL/GenBank/DDBJ databases">
        <title>LHISI_Scaffold_Assembly.</title>
        <authorList>
            <person name="Stuart O.P."/>
            <person name="Cleave R."/>
            <person name="Magrath M.J.L."/>
            <person name="Mikheyev A.S."/>
        </authorList>
    </citation>
    <scope>NUCLEOTIDE SEQUENCE [LARGE SCALE GENOMIC DNA]</scope>
    <source>
        <strain evidence="2">Daus_M_001</strain>
        <tissue evidence="2">Leg muscle</tissue>
    </source>
</reference>
<protein>
    <submittedName>
        <fullName evidence="2">Uncharacterized protein</fullName>
    </submittedName>
</protein>
<name>A0ABQ9IP47_9NEOP</name>